<dbReference type="KEGG" id="hmn:HM131_20235"/>
<dbReference type="PROSITE" id="PS01063">
    <property type="entry name" value="SIGMA70_ECF"/>
    <property type="match status" value="1"/>
</dbReference>
<dbReference type="RefSeq" id="WP_085031627.1">
    <property type="nucleotide sequence ID" value="NZ_CP020772.1"/>
</dbReference>
<dbReference type="AlphaFoldDB" id="A0A1W6A0I0"/>
<keyword evidence="10" id="KW-1185">Reference proteome</keyword>
<accession>A0A1W6A0I0</accession>
<dbReference type="GO" id="GO:0006352">
    <property type="term" value="P:DNA-templated transcription initiation"/>
    <property type="evidence" value="ECO:0007669"/>
    <property type="project" value="InterPro"/>
</dbReference>
<dbReference type="InterPro" id="IPR000838">
    <property type="entry name" value="RNA_pol_sigma70_ECF_CS"/>
</dbReference>
<dbReference type="GO" id="GO:0016987">
    <property type="term" value="F:sigma factor activity"/>
    <property type="evidence" value="ECO:0007669"/>
    <property type="project" value="UniProtKB-KW"/>
</dbReference>
<dbReference type="STRING" id="402384.HM131_20235"/>
<evidence type="ECO:0000256" key="4">
    <source>
        <dbReference type="ARBA" id="ARBA00023125"/>
    </source>
</evidence>
<evidence type="ECO:0000256" key="6">
    <source>
        <dbReference type="RuleBase" id="RU000716"/>
    </source>
</evidence>
<evidence type="ECO:0000313" key="9">
    <source>
        <dbReference type="EMBL" id="ARI79012.1"/>
    </source>
</evidence>
<protein>
    <recommendedName>
        <fullName evidence="6">RNA polymerase sigma factor</fullName>
    </recommendedName>
</protein>
<name>A0A1W6A0I0_9BACI</name>
<evidence type="ECO:0000256" key="5">
    <source>
        <dbReference type="ARBA" id="ARBA00023163"/>
    </source>
</evidence>
<feature type="domain" description="RNA polymerase sigma factor 70 region 4 type 2" evidence="8">
    <location>
        <begin position="113"/>
        <end position="161"/>
    </location>
</feature>
<dbReference type="Gene3D" id="1.10.10.10">
    <property type="entry name" value="Winged helix-like DNA-binding domain superfamily/Winged helix DNA-binding domain"/>
    <property type="match status" value="1"/>
</dbReference>
<evidence type="ECO:0000313" key="10">
    <source>
        <dbReference type="Proteomes" id="UP000192527"/>
    </source>
</evidence>
<dbReference type="InterPro" id="IPR013325">
    <property type="entry name" value="RNA_pol_sigma_r2"/>
</dbReference>
<dbReference type="PANTHER" id="PTHR43133">
    <property type="entry name" value="RNA POLYMERASE ECF-TYPE SIGMA FACTO"/>
    <property type="match status" value="1"/>
</dbReference>
<comment type="similarity">
    <text evidence="1 6">Belongs to the sigma-70 factor family. ECF subfamily.</text>
</comment>
<evidence type="ECO:0000256" key="1">
    <source>
        <dbReference type="ARBA" id="ARBA00010641"/>
    </source>
</evidence>
<gene>
    <name evidence="9" type="ORF">HM131_20235</name>
</gene>
<evidence type="ECO:0000256" key="2">
    <source>
        <dbReference type="ARBA" id="ARBA00023015"/>
    </source>
</evidence>
<dbReference type="InterPro" id="IPR013324">
    <property type="entry name" value="RNA_pol_sigma_r3/r4-like"/>
</dbReference>
<dbReference type="InterPro" id="IPR007627">
    <property type="entry name" value="RNA_pol_sigma70_r2"/>
</dbReference>
<dbReference type="NCBIfam" id="TIGR02937">
    <property type="entry name" value="sigma70-ECF"/>
    <property type="match status" value="1"/>
</dbReference>
<feature type="domain" description="RNA polymerase sigma-70 region 2" evidence="7">
    <location>
        <begin position="8"/>
        <end position="74"/>
    </location>
</feature>
<dbReference type="InterPro" id="IPR039425">
    <property type="entry name" value="RNA_pol_sigma-70-like"/>
</dbReference>
<keyword evidence="4 6" id="KW-0238">DNA-binding</keyword>
<evidence type="ECO:0000259" key="7">
    <source>
        <dbReference type="Pfam" id="PF04542"/>
    </source>
</evidence>
<evidence type="ECO:0000256" key="3">
    <source>
        <dbReference type="ARBA" id="ARBA00023082"/>
    </source>
</evidence>
<dbReference type="InterPro" id="IPR014284">
    <property type="entry name" value="RNA_pol_sigma-70_dom"/>
</dbReference>
<organism evidence="9 10">
    <name type="scientific">Halobacillus mangrovi</name>
    <dbReference type="NCBI Taxonomy" id="402384"/>
    <lineage>
        <taxon>Bacteria</taxon>
        <taxon>Bacillati</taxon>
        <taxon>Bacillota</taxon>
        <taxon>Bacilli</taxon>
        <taxon>Bacillales</taxon>
        <taxon>Bacillaceae</taxon>
        <taxon>Halobacillus</taxon>
    </lineage>
</organism>
<dbReference type="InterPro" id="IPR013249">
    <property type="entry name" value="RNA_pol_sigma70_r4_t2"/>
</dbReference>
<sequence>MRIDFTDLYNQHYHRVYYAAVKVTKDPAKAEDVLQETFIKAYEKLEEVQEEGKLGAWLSTIASRKAIDTLRKDKKLVMLPIEELHSLNTSSNFESSDVEAEYNRIDLEERMKKKVSTLPPKLRVVFQLSFYQQLNEKEIAGILNVTSSAVKSRLHRARQTMKAKMAKVTGHNYPA</sequence>
<dbReference type="Pfam" id="PF08281">
    <property type="entry name" value="Sigma70_r4_2"/>
    <property type="match status" value="1"/>
</dbReference>
<dbReference type="Pfam" id="PF04542">
    <property type="entry name" value="Sigma70_r2"/>
    <property type="match status" value="1"/>
</dbReference>
<dbReference type="SUPFAM" id="SSF88946">
    <property type="entry name" value="Sigma2 domain of RNA polymerase sigma factors"/>
    <property type="match status" value="1"/>
</dbReference>
<dbReference type="OrthoDB" id="188761at2"/>
<reference evidence="9 10" key="1">
    <citation type="submission" date="2017-04" db="EMBL/GenBank/DDBJ databases">
        <title>The whole genome sequencing and assembly of Halobacillus mangrovi strain.</title>
        <authorList>
            <person name="Lee S.-J."/>
            <person name="Park M.-K."/>
            <person name="Kim J.-Y."/>
            <person name="Lee Y.-J."/>
            <person name="Yi H."/>
            <person name="Bahn Y.-S."/>
            <person name="Kim J.F."/>
            <person name="Lee D.-W."/>
        </authorList>
    </citation>
    <scope>NUCLEOTIDE SEQUENCE [LARGE SCALE GENOMIC DNA]</scope>
    <source>
        <strain evidence="9 10">KTB 131</strain>
    </source>
</reference>
<evidence type="ECO:0000259" key="8">
    <source>
        <dbReference type="Pfam" id="PF08281"/>
    </source>
</evidence>
<dbReference type="Gene3D" id="1.10.1740.10">
    <property type="match status" value="1"/>
</dbReference>
<keyword evidence="5 6" id="KW-0804">Transcription</keyword>
<dbReference type="InterPro" id="IPR036388">
    <property type="entry name" value="WH-like_DNA-bd_sf"/>
</dbReference>
<dbReference type="SUPFAM" id="SSF88659">
    <property type="entry name" value="Sigma3 and sigma4 domains of RNA polymerase sigma factors"/>
    <property type="match status" value="1"/>
</dbReference>
<dbReference type="CDD" id="cd06171">
    <property type="entry name" value="Sigma70_r4"/>
    <property type="match status" value="1"/>
</dbReference>
<dbReference type="Proteomes" id="UP000192527">
    <property type="component" value="Chromosome"/>
</dbReference>
<keyword evidence="2 6" id="KW-0805">Transcription regulation</keyword>
<keyword evidence="3 6" id="KW-0731">Sigma factor</keyword>
<proteinExistence type="inferred from homology"/>
<dbReference type="GO" id="GO:0006950">
    <property type="term" value="P:response to stress"/>
    <property type="evidence" value="ECO:0007669"/>
    <property type="project" value="UniProtKB-ARBA"/>
</dbReference>
<dbReference type="EMBL" id="CP020772">
    <property type="protein sequence ID" value="ARI79012.1"/>
    <property type="molecule type" value="Genomic_DNA"/>
</dbReference>
<dbReference type="GO" id="GO:0003677">
    <property type="term" value="F:DNA binding"/>
    <property type="evidence" value="ECO:0007669"/>
    <property type="project" value="UniProtKB-KW"/>
</dbReference>
<dbReference type="PANTHER" id="PTHR43133:SF8">
    <property type="entry name" value="RNA POLYMERASE SIGMA FACTOR HI_1459-RELATED"/>
    <property type="match status" value="1"/>
</dbReference>